<dbReference type="Proteomes" id="UP000186817">
    <property type="component" value="Unassembled WGS sequence"/>
</dbReference>
<feature type="non-terminal residue" evidence="1">
    <location>
        <position position="191"/>
    </location>
</feature>
<accession>A0A1Q9C1R0</accession>
<comment type="caution">
    <text evidence="1">The sequence shown here is derived from an EMBL/GenBank/DDBJ whole genome shotgun (WGS) entry which is preliminary data.</text>
</comment>
<organism evidence="1 2">
    <name type="scientific">Symbiodinium microadriaticum</name>
    <name type="common">Dinoflagellate</name>
    <name type="synonym">Zooxanthella microadriatica</name>
    <dbReference type="NCBI Taxonomy" id="2951"/>
    <lineage>
        <taxon>Eukaryota</taxon>
        <taxon>Sar</taxon>
        <taxon>Alveolata</taxon>
        <taxon>Dinophyceae</taxon>
        <taxon>Suessiales</taxon>
        <taxon>Symbiodiniaceae</taxon>
        <taxon>Symbiodinium</taxon>
    </lineage>
</organism>
<dbReference type="EMBL" id="LSRX01001898">
    <property type="protein sequence ID" value="OLP76863.1"/>
    <property type="molecule type" value="Genomic_DNA"/>
</dbReference>
<evidence type="ECO:0000313" key="2">
    <source>
        <dbReference type="Proteomes" id="UP000186817"/>
    </source>
</evidence>
<proteinExistence type="predicted"/>
<sequence>MFGSILSACRFLVGSDSPAMRRRRGRFDISITILPCSSGRATGLLRVVTPCSSQETSTMEPIPRAITRQIRIGDSGCATDEESLPLSFRRRGHRRKHVVVPGHYNITVRVNSLDRQNGDCPNSLCFPFTKTQVICRLPEDELASRYLTSRILQPLHAELETAAYHFTVYPQVSAIEPSVGSLFGGNNLTLH</sequence>
<reference evidence="1 2" key="1">
    <citation type="submission" date="2016-02" db="EMBL/GenBank/DDBJ databases">
        <title>Genome analysis of coral dinoflagellate symbionts highlights evolutionary adaptations to a symbiotic lifestyle.</title>
        <authorList>
            <person name="Aranda M."/>
            <person name="Li Y."/>
            <person name="Liew Y.J."/>
            <person name="Baumgarten S."/>
            <person name="Simakov O."/>
            <person name="Wilson M."/>
            <person name="Piel J."/>
            <person name="Ashoor H."/>
            <person name="Bougouffa S."/>
            <person name="Bajic V.B."/>
            <person name="Ryu T."/>
            <person name="Ravasi T."/>
            <person name="Bayer T."/>
            <person name="Micklem G."/>
            <person name="Kim H."/>
            <person name="Bhak J."/>
            <person name="Lajeunesse T.C."/>
            <person name="Voolstra C.R."/>
        </authorList>
    </citation>
    <scope>NUCLEOTIDE SEQUENCE [LARGE SCALE GENOMIC DNA]</scope>
    <source>
        <strain evidence="1 2">CCMP2467</strain>
    </source>
</reference>
<dbReference type="OrthoDB" id="414469at2759"/>
<evidence type="ECO:0000313" key="1">
    <source>
        <dbReference type="EMBL" id="OLP76863.1"/>
    </source>
</evidence>
<keyword evidence="2" id="KW-1185">Reference proteome</keyword>
<protein>
    <submittedName>
        <fullName evidence="1">Uncharacterized protein</fullName>
    </submittedName>
</protein>
<name>A0A1Q9C1R0_SYMMI</name>
<dbReference type="AlphaFoldDB" id="A0A1Q9C1R0"/>
<gene>
    <name evidence="1" type="ORF">AK812_SmicGene43147</name>
</gene>